<dbReference type="PATRIC" id="fig|1710894.3.peg.464"/>
<reference evidence="1 2" key="1">
    <citation type="submission" date="2015-09" db="EMBL/GenBank/DDBJ databases">
        <title>Whole genome shotgun sequence assembly of Aphanizomenon flos-aquae UKL13.</title>
        <authorList>
            <person name="Driscoll C."/>
        </authorList>
    </citation>
    <scope>NUCLEOTIDE SEQUENCE [LARGE SCALE GENOMIC DNA]</scope>
    <source>
        <strain evidence="1">MDT13</strain>
    </source>
</reference>
<comment type="caution">
    <text evidence="1">The sequence shown here is derived from an EMBL/GenBank/DDBJ whole genome shotgun (WGS) entry which is preliminary data.</text>
</comment>
<proteinExistence type="predicted"/>
<name>A0A1B7VV77_APHFL</name>
<evidence type="ECO:0000313" key="2">
    <source>
        <dbReference type="Proteomes" id="UP000092382"/>
    </source>
</evidence>
<organism evidence="1 2">
    <name type="scientific">Aphanizomenon flos-aquae LD13</name>
    <dbReference type="NCBI Taxonomy" id="1710894"/>
    <lineage>
        <taxon>Bacteria</taxon>
        <taxon>Bacillati</taxon>
        <taxon>Cyanobacteriota</taxon>
        <taxon>Cyanophyceae</taxon>
        <taxon>Nostocales</taxon>
        <taxon>Aphanizomenonaceae</taxon>
        <taxon>Aphanizomenon</taxon>
    </lineage>
</organism>
<gene>
    <name evidence="1" type="ORF">AN481_12890</name>
</gene>
<evidence type="ECO:0000313" key="1">
    <source>
        <dbReference type="EMBL" id="OBQ24882.1"/>
    </source>
</evidence>
<accession>A0A1B7VV77</accession>
<sequence length="98" mass="11228">MNKIIDTNIHQIDKQLFLEEMTPVQAENLCAGYCQSLQSYSDTYTNDISEIINQSKKQTQGVDNKHNNQKINTIDNSKKTYLNGVEIPRKGKTVFISF</sequence>
<dbReference type="Proteomes" id="UP000092382">
    <property type="component" value="Unassembled WGS sequence"/>
</dbReference>
<protein>
    <submittedName>
        <fullName evidence="1">Uncharacterized protein</fullName>
    </submittedName>
</protein>
<dbReference type="AlphaFoldDB" id="A0A1B7VV77"/>
<dbReference type="EMBL" id="LJOY01000042">
    <property type="protein sequence ID" value="OBQ24882.1"/>
    <property type="molecule type" value="Genomic_DNA"/>
</dbReference>